<protein>
    <submittedName>
        <fullName evidence="7">LysE family translocator</fullName>
    </submittedName>
</protein>
<feature type="transmembrane region" description="Helical" evidence="6">
    <location>
        <begin position="119"/>
        <end position="139"/>
    </location>
</feature>
<keyword evidence="3 6" id="KW-0812">Transmembrane</keyword>
<dbReference type="InterPro" id="IPR001123">
    <property type="entry name" value="LeuE-type"/>
</dbReference>
<accession>A0ABW4XRW6</accession>
<evidence type="ECO:0000313" key="7">
    <source>
        <dbReference type="EMBL" id="MFD2097899.1"/>
    </source>
</evidence>
<comment type="caution">
    <text evidence="7">The sequence shown here is derived from an EMBL/GenBank/DDBJ whole genome shotgun (WGS) entry which is preliminary data.</text>
</comment>
<evidence type="ECO:0000256" key="2">
    <source>
        <dbReference type="ARBA" id="ARBA00022475"/>
    </source>
</evidence>
<feature type="transmembrane region" description="Helical" evidence="6">
    <location>
        <begin position="146"/>
        <end position="164"/>
    </location>
</feature>
<proteinExistence type="predicted"/>
<gene>
    <name evidence="7" type="ORF">ACFSJ3_18075</name>
</gene>
<dbReference type="Pfam" id="PF01810">
    <property type="entry name" value="LysE"/>
    <property type="match status" value="1"/>
</dbReference>
<dbReference type="PIRSF" id="PIRSF006324">
    <property type="entry name" value="LeuE"/>
    <property type="match status" value="1"/>
</dbReference>
<keyword evidence="2" id="KW-1003">Cell membrane</keyword>
<evidence type="ECO:0000256" key="4">
    <source>
        <dbReference type="ARBA" id="ARBA00022989"/>
    </source>
</evidence>
<name>A0ABW4XRW6_9GAMM</name>
<keyword evidence="8" id="KW-1185">Reference proteome</keyword>
<keyword evidence="4 6" id="KW-1133">Transmembrane helix</keyword>
<evidence type="ECO:0000256" key="5">
    <source>
        <dbReference type="ARBA" id="ARBA00023136"/>
    </source>
</evidence>
<feature type="transmembrane region" description="Helical" evidence="6">
    <location>
        <begin position="41"/>
        <end position="64"/>
    </location>
</feature>
<evidence type="ECO:0000256" key="1">
    <source>
        <dbReference type="ARBA" id="ARBA00004651"/>
    </source>
</evidence>
<comment type="subcellular location">
    <subcellularLocation>
        <location evidence="1">Cell membrane</location>
        <topology evidence="1">Multi-pass membrane protein</topology>
    </subcellularLocation>
</comment>
<dbReference type="PANTHER" id="PTHR30086">
    <property type="entry name" value="ARGININE EXPORTER PROTEIN ARGO"/>
    <property type="match status" value="1"/>
</dbReference>
<evidence type="ECO:0000256" key="6">
    <source>
        <dbReference type="SAM" id="Phobius"/>
    </source>
</evidence>
<dbReference type="EMBL" id="JBHUHT010000030">
    <property type="protein sequence ID" value="MFD2097899.1"/>
    <property type="molecule type" value="Genomic_DNA"/>
</dbReference>
<dbReference type="PANTHER" id="PTHR30086:SF16">
    <property type="entry name" value="AMINO ACID EFFLUX PERMEASE RHTB FAMILY"/>
    <property type="match status" value="1"/>
</dbReference>
<feature type="transmembrane region" description="Helical" evidence="6">
    <location>
        <begin position="71"/>
        <end position="88"/>
    </location>
</feature>
<evidence type="ECO:0000313" key="8">
    <source>
        <dbReference type="Proteomes" id="UP001597380"/>
    </source>
</evidence>
<dbReference type="Proteomes" id="UP001597380">
    <property type="component" value="Unassembled WGS sequence"/>
</dbReference>
<reference evidence="8" key="1">
    <citation type="journal article" date="2019" name="Int. J. Syst. Evol. Microbiol.">
        <title>The Global Catalogue of Microorganisms (GCM) 10K type strain sequencing project: providing services to taxonomists for standard genome sequencing and annotation.</title>
        <authorList>
            <consortium name="The Broad Institute Genomics Platform"/>
            <consortium name="The Broad Institute Genome Sequencing Center for Infectious Disease"/>
            <person name="Wu L."/>
            <person name="Ma J."/>
        </authorList>
    </citation>
    <scope>NUCLEOTIDE SEQUENCE [LARGE SCALE GENOMIC DNA]</scope>
    <source>
        <strain evidence="8">CGMCC 1.10992</strain>
    </source>
</reference>
<evidence type="ECO:0000256" key="3">
    <source>
        <dbReference type="ARBA" id="ARBA00022692"/>
    </source>
</evidence>
<organism evidence="7 8">
    <name type="scientific">Corallincola platygyrae</name>
    <dbReference type="NCBI Taxonomy" id="1193278"/>
    <lineage>
        <taxon>Bacteria</taxon>
        <taxon>Pseudomonadati</taxon>
        <taxon>Pseudomonadota</taxon>
        <taxon>Gammaproteobacteria</taxon>
        <taxon>Alteromonadales</taxon>
        <taxon>Psychromonadaceae</taxon>
        <taxon>Corallincola</taxon>
    </lineage>
</organism>
<keyword evidence="5 6" id="KW-0472">Membrane</keyword>
<feature type="transmembrane region" description="Helical" evidence="6">
    <location>
        <begin position="184"/>
        <end position="202"/>
    </location>
</feature>
<sequence length="203" mass="22219">MSLTAWFSVFLICLLGAATPGPSLAIVMRNCVHRSRTHGLVASWCHALAIGLYALAAILGLGLVIQKYPTVFQGIMYLGAAYLVWLASKALRAGKSGFSLEKNGDPEPLTKAMVEGSTIVFLNPKIALFFTALFSQFIYPDMPWQVVAILVATVTIVDGCWYTLVSLVLSHHGLLPWLQRHGHWIDRITGVVFLLVAVRVVLQ</sequence>